<gene>
    <name evidence="2" type="ORF">VNO77_05819</name>
</gene>
<dbReference type="AlphaFoldDB" id="A0AAN9N4R7"/>
<comment type="caution">
    <text evidence="2">The sequence shown here is derived from an EMBL/GenBank/DDBJ whole genome shotgun (WGS) entry which is preliminary data.</text>
</comment>
<proteinExistence type="predicted"/>
<dbReference type="Proteomes" id="UP001367508">
    <property type="component" value="Unassembled WGS sequence"/>
</dbReference>
<evidence type="ECO:0000313" key="2">
    <source>
        <dbReference type="EMBL" id="KAK7363669.1"/>
    </source>
</evidence>
<reference evidence="2 3" key="1">
    <citation type="submission" date="2024-01" db="EMBL/GenBank/DDBJ databases">
        <title>The genomes of 5 underutilized Papilionoideae crops provide insights into root nodulation and disease resistanc.</title>
        <authorList>
            <person name="Jiang F."/>
        </authorList>
    </citation>
    <scope>NUCLEOTIDE SEQUENCE [LARGE SCALE GENOMIC DNA]</scope>
    <source>
        <strain evidence="2">LVBAO_FW01</strain>
        <tissue evidence="2">Leaves</tissue>
    </source>
</reference>
<feature type="compositionally biased region" description="Polar residues" evidence="1">
    <location>
        <begin position="25"/>
        <end position="34"/>
    </location>
</feature>
<accession>A0AAN9N4R7</accession>
<feature type="region of interest" description="Disordered" evidence="1">
    <location>
        <begin position="20"/>
        <end position="57"/>
    </location>
</feature>
<name>A0AAN9N4R7_CANGL</name>
<sequence>MARHFVGVPKLVCSCMVVGDARPPNSRSSSSQFEIKTRIPQLNKETPTERGKDKNIYGKSRNSRIRIWLDTHHLARDSTLRFYLTIKKIAGKSRVQNEYLKLHS</sequence>
<organism evidence="2 3">
    <name type="scientific">Canavalia gladiata</name>
    <name type="common">Sword bean</name>
    <name type="synonym">Dolichos gladiatus</name>
    <dbReference type="NCBI Taxonomy" id="3824"/>
    <lineage>
        <taxon>Eukaryota</taxon>
        <taxon>Viridiplantae</taxon>
        <taxon>Streptophyta</taxon>
        <taxon>Embryophyta</taxon>
        <taxon>Tracheophyta</taxon>
        <taxon>Spermatophyta</taxon>
        <taxon>Magnoliopsida</taxon>
        <taxon>eudicotyledons</taxon>
        <taxon>Gunneridae</taxon>
        <taxon>Pentapetalae</taxon>
        <taxon>rosids</taxon>
        <taxon>fabids</taxon>
        <taxon>Fabales</taxon>
        <taxon>Fabaceae</taxon>
        <taxon>Papilionoideae</taxon>
        <taxon>50 kb inversion clade</taxon>
        <taxon>NPAAA clade</taxon>
        <taxon>indigoferoid/millettioid clade</taxon>
        <taxon>Phaseoleae</taxon>
        <taxon>Canavalia</taxon>
    </lineage>
</organism>
<dbReference type="EMBL" id="JAYMYQ010000001">
    <property type="protein sequence ID" value="KAK7363669.1"/>
    <property type="molecule type" value="Genomic_DNA"/>
</dbReference>
<evidence type="ECO:0000256" key="1">
    <source>
        <dbReference type="SAM" id="MobiDB-lite"/>
    </source>
</evidence>
<feature type="compositionally biased region" description="Basic and acidic residues" evidence="1">
    <location>
        <begin position="46"/>
        <end position="56"/>
    </location>
</feature>
<keyword evidence="3" id="KW-1185">Reference proteome</keyword>
<evidence type="ECO:0000313" key="3">
    <source>
        <dbReference type="Proteomes" id="UP001367508"/>
    </source>
</evidence>
<protein>
    <submittedName>
        <fullName evidence="2">Uncharacterized protein</fullName>
    </submittedName>
</protein>